<proteinExistence type="predicted"/>
<name>A2BX16_PROM5</name>
<reference evidence="1 2" key="1">
    <citation type="journal article" date="2007" name="PLoS Genet.">
        <title>Patterns and implications of gene gain and loss in the evolution of Prochlorococcus.</title>
        <authorList>
            <person name="Kettler G.C."/>
            <person name="Martiny A.C."/>
            <person name="Huang K."/>
            <person name="Zucker J."/>
            <person name="Coleman M.L."/>
            <person name="Rodrigue S."/>
            <person name="Chen F."/>
            <person name="Lapidus A."/>
            <person name="Ferriera S."/>
            <person name="Johnson J."/>
            <person name="Steglich C."/>
            <person name="Church G.M."/>
            <person name="Richardson P."/>
            <person name="Chisholm S.W."/>
        </authorList>
    </citation>
    <scope>NUCLEOTIDE SEQUENCE [LARGE SCALE GENOMIC DNA]</scope>
    <source>
        <strain evidence="1 2">MIT 9515</strain>
    </source>
</reference>
<evidence type="ECO:0000313" key="1">
    <source>
        <dbReference type="EMBL" id="ABM72327.1"/>
    </source>
</evidence>
<dbReference type="KEGG" id="pmc:P9515_11201"/>
<dbReference type="EMBL" id="CP000552">
    <property type="protein sequence ID" value="ABM72327.1"/>
    <property type="molecule type" value="Genomic_DNA"/>
</dbReference>
<sequence length="50" mass="6077">MEDFMKSKNTFFIEKDNDQNNLYEKGNNSIFKEYSKKRIKECEVNLSKFC</sequence>
<dbReference type="Proteomes" id="UP000001589">
    <property type="component" value="Chromosome"/>
</dbReference>
<evidence type="ECO:0000313" key="2">
    <source>
        <dbReference type="Proteomes" id="UP000001589"/>
    </source>
</evidence>
<protein>
    <submittedName>
        <fullName evidence="1">Uncharacterized protein</fullName>
    </submittedName>
</protein>
<organism evidence="1 2">
    <name type="scientific">Prochlorococcus marinus (strain MIT 9515)</name>
    <dbReference type="NCBI Taxonomy" id="167542"/>
    <lineage>
        <taxon>Bacteria</taxon>
        <taxon>Bacillati</taxon>
        <taxon>Cyanobacteriota</taxon>
        <taxon>Cyanophyceae</taxon>
        <taxon>Synechococcales</taxon>
        <taxon>Prochlorococcaceae</taxon>
        <taxon>Prochlorococcus</taxon>
    </lineage>
</organism>
<dbReference type="HOGENOM" id="CLU_215419_0_0_3"/>
<accession>A2BX16</accession>
<dbReference type="AlphaFoldDB" id="A2BX16"/>
<gene>
    <name evidence="1" type="ordered locus">P9515_11201</name>
</gene>
<dbReference type="STRING" id="167542.P9515_11201"/>